<evidence type="ECO:0000256" key="1">
    <source>
        <dbReference type="ARBA" id="ARBA00001936"/>
    </source>
</evidence>
<dbReference type="InterPro" id="IPR022927">
    <property type="entry name" value="RppH"/>
</dbReference>
<comment type="cofactor">
    <cofactor evidence="1">
        <name>Mn(2+)</name>
        <dbReference type="ChEBI" id="CHEBI:29035"/>
    </cofactor>
</comment>
<dbReference type="PANTHER" id="PTHR11839:SF22">
    <property type="entry name" value="NUDIX HYDROLASE 26, CHLOROPLASTIC"/>
    <property type="match status" value="1"/>
</dbReference>
<dbReference type="EMBL" id="UINC01000512">
    <property type="protein sequence ID" value="SUZ56603.1"/>
    <property type="molecule type" value="Genomic_DNA"/>
</dbReference>
<dbReference type="AlphaFoldDB" id="A0A381NT05"/>
<reference evidence="4" key="1">
    <citation type="submission" date="2018-05" db="EMBL/GenBank/DDBJ databases">
        <authorList>
            <person name="Lanie J.A."/>
            <person name="Ng W.-L."/>
            <person name="Kazmierczak K.M."/>
            <person name="Andrzejewski T.M."/>
            <person name="Davidsen T.M."/>
            <person name="Wayne K.J."/>
            <person name="Tettelin H."/>
            <person name="Glass J.I."/>
            <person name="Rusch D."/>
            <person name="Podicherti R."/>
            <person name="Tsui H.-C.T."/>
            <person name="Winkler M.E."/>
        </authorList>
    </citation>
    <scope>NUCLEOTIDE SEQUENCE</scope>
</reference>
<dbReference type="NCBIfam" id="NF001938">
    <property type="entry name" value="PRK00714.1-5"/>
    <property type="match status" value="1"/>
</dbReference>
<dbReference type="PANTHER" id="PTHR11839">
    <property type="entry name" value="UDP/ADP-SUGAR PYROPHOSPHATASE"/>
    <property type="match status" value="1"/>
</dbReference>
<dbReference type="InterPro" id="IPR020476">
    <property type="entry name" value="Nudix_hydrolase"/>
</dbReference>
<evidence type="ECO:0000259" key="3">
    <source>
        <dbReference type="PROSITE" id="PS51462"/>
    </source>
</evidence>
<dbReference type="InterPro" id="IPR000086">
    <property type="entry name" value="NUDIX_hydrolase_dom"/>
</dbReference>
<gene>
    <name evidence="4" type="ORF">METZ01_LOCUS9457</name>
</gene>
<organism evidence="4">
    <name type="scientific">marine metagenome</name>
    <dbReference type="NCBI Taxonomy" id="408172"/>
    <lineage>
        <taxon>unclassified sequences</taxon>
        <taxon>metagenomes</taxon>
        <taxon>ecological metagenomes</taxon>
    </lineage>
</organism>
<sequence length="166" mass="19235">MEKKIIKLRDCVGIILARKDGKIWTGKRKLGIGVRIGEKNLWQMPQGGIDEGETPEEAAFRELKEETGSDSAIIILEIKEWLEYYLPKGLIGKALGGKYEGQRQKWFLMFFTGDDGEFNLNTHKPEFEEWAWRDLESMPELVVDFKKDVYQEIVKKLSPVKEKLNT</sequence>
<dbReference type="PRINTS" id="PR00502">
    <property type="entry name" value="NUDIXFAMILY"/>
</dbReference>
<dbReference type="GO" id="GO:0008893">
    <property type="term" value="F:guanosine-3',5'-bis(diphosphate) 3'-diphosphatase activity"/>
    <property type="evidence" value="ECO:0007669"/>
    <property type="project" value="TreeGrafter"/>
</dbReference>
<dbReference type="PROSITE" id="PS00893">
    <property type="entry name" value="NUDIX_BOX"/>
    <property type="match status" value="1"/>
</dbReference>
<feature type="domain" description="Nudix hydrolase" evidence="3">
    <location>
        <begin position="7"/>
        <end position="155"/>
    </location>
</feature>
<evidence type="ECO:0000256" key="2">
    <source>
        <dbReference type="ARBA" id="ARBA00022801"/>
    </source>
</evidence>
<dbReference type="Pfam" id="PF00293">
    <property type="entry name" value="NUDIX"/>
    <property type="match status" value="1"/>
</dbReference>
<keyword evidence="2" id="KW-0378">Hydrolase</keyword>
<protein>
    <recommendedName>
        <fullName evidence="3">Nudix hydrolase domain-containing protein</fullName>
    </recommendedName>
</protein>
<accession>A0A381NT05</accession>
<proteinExistence type="inferred from homology"/>
<dbReference type="InterPro" id="IPR015797">
    <property type="entry name" value="NUDIX_hydrolase-like_dom_sf"/>
</dbReference>
<dbReference type="PROSITE" id="PS51462">
    <property type="entry name" value="NUDIX"/>
    <property type="match status" value="1"/>
</dbReference>
<dbReference type="Gene3D" id="3.90.79.10">
    <property type="entry name" value="Nucleoside Triphosphate Pyrophosphohydrolase"/>
    <property type="match status" value="1"/>
</dbReference>
<dbReference type="GO" id="GO:0019693">
    <property type="term" value="P:ribose phosphate metabolic process"/>
    <property type="evidence" value="ECO:0007669"/>
    <property type="project" value="TreeGrafter"/>
</dbReference>
<name>A0A381NT05_9ZZZZ</name>
<dbReference type="InterPro" id="IPR020084">
    <property type="entry name" value="NUDIX_hydrolase_CS"/>
</dbReference>
<dbReference type="SUPFAM" id="SSF55811">
    <property type="entry name" value="Nudix"/>
    <property type="match status" value="1"/>
</dbReference>
<evidence type="ECO:0000313" key="4">
    <source>
        <dbReference type="EMBL" id="SUZ56603.1"/>
    </source>
</evidence>
<dbReference type="HAMAP" id="MF_00298">
    <property type="entry name" value="Nudix_RppH"/>
    <property type="match status" value="1"/>
</dbReference>
<dbReference type="CDD" id="cd03671">
    <property type="entry name" value="NUDIX_Ap4A_hydrolase_plant_like"/>
    <property type="match status" value="1"/>
</dbReference>
<dbReference type="GO" id="GO:0034432">
    <property type="term" value="F:bis(5'-adenosyl)-pentaphosphatase activity"/>
    <property type="evidence" value="ECO:0007669"/>
    <property type="project" value="TreeGrafter"/>
</dbReference>
<dbReference type="GO" id="GO:0006753">
    <property type="term" value="P:nucleoside phosphate metabolic process"/>
    <property type="evidence" value="ECO:0007669"/>
    <property type="project" value="TreeGrafter"/>
</dbReference>